<keyword evidence="9" id="KW-1185">Reference proteome</keyword>
<dbReference type="Proteomes" id="UP000053237">
    <property type="component" value="Unassembled WGS sequence"/>
</dbReference>
<dbReference type="STRING" id="65357.A0A024GQW6"/>
<evidence type="ECO:0000256" key="1">
    <source>
        <dbReference type="ARBA" id="ARBA00004173"/>
    </source>
</evidence>
<evidence type="ECO:0000313" key="9">
    <source>
        <dbReference type="Proteomes" id="UP000053237"/>
    </source>
</evidence>
<comment type="similarity">
    <text evidence="2">Belongs to the mitochondrion-specific ribosomal protein mS29 family.</text>
</comment>
<dbReference type="InterPro" id="IPR027417">
    <property type="entry name" value="P-loop_NTPase"/>
</dbReference>
<comment type="caution">
    <text evidence="8">The sequence shown here is derived from an EMBL/GenBank/DDBJ whole genome shotgun (WGS) entry which is preliminary data.</text>
</comment>
<reference evidence="8 9" key="1">
    <citation type="submission" date="2012-05" db="EMBL/GenBank/DDBJ databases">
        <title>Recombination and specialization in a pathogen metapopulation.</title>
        <authorList>
            <person name="Gardiner A."/>
            <person name="Kemen E."/>
            <person name="Schultz-Larsen T."/>
            <person name="MacLean D."/>
            <person name="Van Oosterhout C."/>
            <person name="Jones J.D.G."/>
        </authorList>
    </citation>
    <scope>NUCLEOTIDE SEQUENCE [LARGE SCALE GENOMIC DNA]</scope>
    <source>
        <strain evidence="8 9">Ac Nc2</strain>
    </source>
</reference>
<evidence type="ECO:0000256" key="5">
    <source>
        <dbReference type="ARBA" id="ARBA00023128"/>
    </source>
</evidence>
<dbReference type="AlphaFoldDB" id="A0A024GQW6"/>
<evidence type="ECO:0000256" key="7">
    <source>
        <dbReference type="ARBA" id="ARBA00035140"/>
    </source>
</evidence>
<dbReference type="GO" id="GO:0003735">
    <property type="term" value="F:structural constituent of ribosome"/>
    <property type="evidence" value="ECO:0007669"/>
    <property type="project" value="TreeGrafter"/>
</dbReference>
<evidence type="ECO:0000256" key="2">
    <source>
        <dbReference type="ARBA" id="ARBA00009863"/>
    </source>
</evidence>
<dbReference type="Pfam" id="PF10236">
    <property type="entry name" value="DAP3"/>
    <property type="match status" value="1"/>
</dbReference>
<evidence type="ECO:0000256" key="3">
    <source>
        <dbReference type="ARBA" id="ARBA00022946"/>
    </source>
</evidence>
<dbReference type="EMBL" id="CAIX01000274">
    <property type="protein sequence ID" value="CCI49122.1"/>
    <property type="molecule type" value="Genomic_DNA"/>
</dbReference>
<evidence type="ECO:0000256" key="4">
    <source>
        <dbReference type="ARBA" id="ARBA00022980"/>
    </source>
</evidence>
<gene>
    <name evidence="8" type="ORF">BN9_103760</name>
</gene>
<keyword evidence="6" id="KW-0687">Ribonucleoprotein</keyword>
<evidence type="ECO:0000256" key="6">
    <source>
        <dbReference type="ARBA" id="ARBA00023274"/>
    </source>
</evidence>
<protein>
    <recommendedName>
        <fullName evidence="7">Small ribosomal subunit protein mS29</fullName>
    </recommendedName>
</protein>
<dbReference type="OrthoDB" id="274828at2759"/>
<dbReference type="PANTHER" id="PTHR12810:SF0">
    <property type="entry name" value="SMALL RIBOSOMAL SUBUNIT PROTEIN MS29"/>
    <property type="match status" value="1"/>
</dbReference>
<dbReference type="PANTHER" id="PTHR12810">
    <property type="entry name" value="MITOCHONDRIAL 28S RIBOSOMAL PROTEIN S29"/>
    <property type="match status" value="1"/>
</dbReference>
<evidence type="ECO:0000313" key="8">
    <source>
        <dbReference type="EMBL" id="CCI49122.1"/>
    </source>
</evidence>
<name>A0A024GQW6_9STRA</name>
<keyword evidence="3" id="KW-0809">Transit peptide</keyword>
<keyword evidence="4" id="KW-0689">Ribosomal protein</keyword>
<sequence length="405" mass="46537">MRGSYVVRSIFHSSNTQCKRFFNYNKVSHRSLCSFSDDEDSIEILPVPEIPAIAKHSITEVDPESDTNKFFALTQEDRTSFFPEAVTKRLVRAFDLIGYDHIMLRKPTADILSVMKNWQQPTQCDRPPAFILDGERGTGKSLALLQIVHFARANNWIVLYVPRARSWCFRAPYVIPSTFIPSKFDIDLYGQQMLKVFASSHIKQLRQIPLRNEYKDRYYPTEKFSQRPKAGVKTDDVALTLADIVEIGIREEDLACVAVVDLRAELNKVEEFPVLIAIDEFSSWYQDTIFGFDGKPVYPSDISVVDALLDVGPDGYLKERKLKNGLFIGATTDRYPSKVKLWEKINFKDLRKTFGAYNSDEMESVLAYYTAVRFLVEEMTQAEIAHFQLMTKSNPSLVFDRASFY</sequence>
<comment type="subcellular location">
    <subcellularLocation>
        <location evidence="1">Mitochondrion</location>
    </subcellularLocation>
</comment>
<accession>A0A024GQW6</accession>
<dbReference type="InterPro" id="IPR019368">
    <property type="entry name" value="Ribosomal_mS29"/>
</dbReference>
<dbReference type="SUPFAM" id="SSF52540">
    <property type="entry name" value="P-loop containing nucleoside triphosphate hydrolases"/>
    <property type="match status" value="1"/>
</dbReference>
<dbReference type="InParanoid" id="A0A024GQW6"/>
<organism evidence="8 9">
    <name type="scientific">Albugo candida</name>
    <dbReference type="NCBI Taxonomy" id="65357"/>
    <lineage>
        <taxon>Eukaryota</taxon>
        <taxon>Sar</taxon>
        <taxon>Stramenopiles</taxon>
        <taxon>Oomycota</taxon>
        <taxon>Peronosporomycetes</taxon>
        <taxon>Albuginales</taxon>
        <taxon>Albuginaceae</taxon>
        <taxon>Albugo</taxon>
    </lineage>
</organism>
<keyword evidence="5" id="KW-0496">Mitochondrion</keyword>
<dbReference type="GO" id="GO:0005763">
    <property type="term" value="C:mitochondrial small ribosomal subunit"/>
    <property type="evidence" value="ECO:0007669"/>
    <property type="project" value="TreeGrafter"/>
</dbReference>
<proteinExistence type="inferred from homology"/>